<reference evidence="2" key="1">
    <citation type="submission" date="2019-11" db="EMBL/GenBank/DDBJ databases">
        <title>Leishmania tarentolae CDS.</title>
        <authorList>
            <person name="Goto Y."/>
            <person name="Yamagishi J."/>
        </authorList>
    </citation>
    <scope>NUCLEOTIDE SEQUENCE [LARGE SCALE GENOMIC DNA]</scope>
    <source>
        <strain evidence="2">Parrot Tar II</strain>
    </source>
</reference>
<sequence length="1285" mass="134161">MWAALPPVVPVVTAADELAGVSMAAHTSGMMCEPTSDSHPPATVTSTLFSRPSTLNAPSAVDQHHTSVIPHEHLASANNSQYQYRNSTASPPPAVGNGAACETVTPITAAATGGAWNQPAYSTSHFAPPSLQQPRIGRNTFTSQPPPPAVGAPSPVMSPPAARPTFESLSSPQAVASPGQDLLDCSPSARRIVSRSIEVTAADTRQSPSLGSTCVSSVHQAQPPFPPSGTPASLAAADGPAGGTMCTSTMMLPSVSLHAASTSTAPTNGGTAPPLLASAPTARTHDSTVAHAAVNSFQDWSSGPLTEDAATTAADKVGALSWAEAEYQAQNHPAPEPLASPFHTFTSTPVLTATPHAPAIADQNALRRLSSPSTFVLNPGGGAEKPNIGAGVPRRVLDRALCSTTLPKHNHSFYMGTVGNENLNRSFLFPISSSCGAAVAASSTDDASIRSTGGAGPTTEAISHVRSPNAACGRSGGPTSPLMEPISSAGVTAYGVSDPAPPSETGFTLGDTYRSLTLFELPPDAYTSQLLQGQLLPHQLHPHLQQSLQLTPTPAAKALPPPGTDQAIFWMSPQMASLHEALPGLAQPLSVSYASYMDRRSSLNQSPALQQLSTAHSRSLSVNAAAAAAAAGETSRNAGVTNSSFISPTLANLKWHCRFDASLSGSVNAIEISDNSVQVTGSTPAALAAGDRRGDASSRPCWSISNAKLEPRPAYIVEWEQSLIAFQNRAESYYAFKNVCTETYLTLIEHNVDRFLVCYFSGGVMRPEKSLQEALTSRSRVEAHTTVHLFGGTGIGNLNAKRLGHHVASGAGIQKMLQGTKALQRLSETGSKWLTKIGVNLRRTAETPAPVSSEPQTVPVSEDPSHWATATSADTVAPSPTNMGEGSPDCRTTSMTIGVSGAATEAVEGGMPEPTYTSLCDTDTIGASFTPSAAPGQLPPPTTGDSIALPSKDGSTLPSVSLHNSVTTTTGIRASTMATAQPARVCAEEAEIQCLRQLGPYVANVIPETFMDARPSDGVLDQVRRNYAILLHTLQRVLLDSDGCSGRVADAFSPSLGSSPPSPTPATEPAESPDPPTMDQLVSQRIREGLLLPTIRAIWRDYLTPLKSKLQELTEIAKTSIDPILGDLQKPKDTGSTGGAAAMPLMTSESSGRVLRHDSTVAATPFTKGTGPSSVPMTDAERAAREALRASWEGPVSRLIRLLRGDGEYLATIQTMDSEFDEGGAGWQESSAQLRLRGAALSDYVPVYGLVLSRLHRLEMEHRTVLELWGSSAAAAAGTQHRMYA</sequence>
<feature type="region of interest" description="Disordered" evidence="1">
    <location>
        <begin position="120"/>
        <end position="185"/>
    </location>
</feature>
<dbReference type="OrthoDB" id="21001at2759"/>
<keyword evidence="3" id="KW-1185">Reference proteome</keyword>
<dbReference type="EMBL" id="BLBS01000030">
    <property type="protein sequence ID" value="GET88738.1"/>
    <property type="molecule type" value="Genomic_DNA"/>
</dbReference>
<evidence type="ECO:0000313" key="2">
    <source>
        <dbReference type="EMBL" id="GET88738.1"/>
    </source>
</evidence>
<feature type="compositionally biased region" description="Polar residues" evidence="1">
    <location>
        <begin position="868"/>
        <end position="897"/>
    </location>
</feature>
<feature type="compositionally biased region" description="Polar residues" evidence="1">
    <location>
        <begin position="203"/>
        <end position="220"/>
    </location>
</feature>
<evidence type="ECO:0000256" key="1">
    <source>
        <dbReference type="SAM" id="MobiDB-lite"/>
    </source>
</evidence>
<name>A0A640KHD9_LEITA</name>
<feature type="compositionally biased region" description="Pro residues" evidence="1">
    <location>
        <begin position="144"/>
        <end position="162"/>
    </location>
</feature>
<feature type="compositionally biased region" description="Pro residues" evidence="1">
    <location>
        <begin position="1060"/>
        <end position="1076"/>
    </location>
</feature>
<evidence type="ECO:0000313" key="3">
    <source>
        <dbReference type="Proteomes" id="UP000419144"/>
    </source>
</evidence>
<dbReference type="Proteomes" id="UP000419144">
    <property type="component" value="Unassembled WGS sequence"/>
</dbReference>
<proteinExistence type="predicted"/>
<dbReference type="VEuPathDB" id="TriTrypDB:LtaPh_2310500"/>
<feature type="compositionally biased region" description="Polar residues" evidence="1">
    <location>
        <begin position="120"/>
        <end position="143"/>
    </location>
</feature>
<comment type="caution">
    <text evidence="2">The sequence shown here is derived from an EMBL/GenBank/DDBJ whole genome shotgun (WGS) entry which is preliminary data.</text>
</comment>
<organism evidence="2 3">
    <name type="scientific">Leishmania tarentolae</name>
    <name type="common">Sauroleishmania tarentolae</name>
    <dbReference type="NCBI Taxonomy" id="5689"/>
    <lineage>
        <taxon>Eukaryota</taxon>
        <taxon>Discoba</taxon>
        <taxon>Euglenozoa</taxon>
        <taxon>Kinetoplastea</taxon>
        <taxon>Metakinetoplastina</taxon>
        <taxon>Trypanosomatida</taxon>
        <taxon>Trypanosomatidae</taxon>
        <taxon>Leishmaniinae</taxon>
        <taxon>Leishmania</taxon>
        <taxon>lizard Leishmania</taxon>
    </lineage>
</organism>
<gene>
    <name evidence="2" type="ORF">LtaPh_2310500</name>
</gene>
<feature type="compositionally biased region" description="Polar residues" evidence="1">
    <location>
        <begin position="915"/>
        <end position="931"/>
    </location>
</feature>
<feature type="region of interest" description="Disordered" evidence="1">
    <location>
        <begin position="446"/>
        <end position="486"/>
    </location>
</feature>
<feature type="region of interest" description="Disordered" evidence="1">
    <location>
        <begin position="845"/>
        <end position="956"/>
    </location>
</feature>
<protein>
    <submittedName>
        <fullName evidence="2">Uncharacterized protein</fullName>
    </submittedName>
</protein>
<accession>A0A640KHD9</accession>
<feature type="region of interest" description="Disordered" evidence="1">
    <location>
        <begin position="1050"/>
        <end position="1079"/>
    </location>
</feature>
<feature type="region of interest" description="Disordered" evidence="1">
    <location>
        <begin position="203"/>
        <end position="239"/>
    </location>
</feature>